<dbReference type="STRING" id="200324.A0A2N5RY58"/>
<keyword evidence="2" id="KW-1133">Transmembrane helix</keyword>
<evidence type="ECO:0000256" key="1">
    <source>
        <dbReference type="SAM" id="MobiDB-lite"/>
    </source>
</evidence>
<evidence type="ECO:0008006" key="5">
    <source>
        <dbReference type="Google" id="ProtNLM"/>
    </source>
</evidence>
<keyword evidence="2" id="KW-0472">Membrane</keyword>
<dbReference type="Proteomes" id="UP000235388">
    <property type="component" value="Unassembled WGS sequence"/>
</dbReference>
<accession>A0A2N5RY58</accession>
<evidence type="ECO:0000313" key="3">
    <source>
        <dbReference type="EMBL" id="PLW05929.1"/>
    </source>
</evidence>
<evidence type="ECO:0000313" key="4">
    <source>
        <dbReference type="Proteomes" id="UP000235388"/>
    </source>
</evidence>
<dbReference type="EMBL" id="PGCJ01001373">
    <property type="protein sequence ID" value="PLW05929.1"/>
    <property type="molecule type" value="Genomic_DNA"/>
</dbReference>
<gene>
    <name evidence="3" type="ORF">PCANC_27701</name>
</gene>
<dbReference type="OrthoDB" id="2501127at2759"/>
<keyword evidence="4" id="KW-1185">Reference proteome</keyword>
<feature type="transmembrane region" description="Helical" evidence="2">
    <location>
        <begin position="61"/>
        <end position="81"/>
    </location>
</feature>
<evidence type="ECO:0000256" key="2">
    <source>
        <dbReference type="SAM" id="Phobius"/>
    </source>
</evidence>
<name>A0A2N5RY58_9BASI</name>
<reference evidence="3 4" key="1">
    <citation type="submission" date="2017-11" db="EMBL/GenBank/DDBJ databases">
        <title>De novo assembly and phasing of dikaryotic genomes from two isolates of Puccinia coronata f. sp. avenae, the causal agent of oat crown rust.</title>
        <authorList>
            <person name="Miller M.E."/>
            <person name="Zhang Y."/>
            <person name="Omidvar V."/>
            <person name="Sperschneider J."/>
            <person name="Schwessinger B."/>
            <person name="Raley C."/>
            <person name="Palmer J.M."/>
            <person name="Garnica D."/>
            <person name="Upadhyaya N."/>
            <person name="Rathjen J."/>
            <person name="Taylor J.M."/>
            <person name="Park R.F."/>
            <person name="Dodds P.N."/>
            <person name="Hirsch C.D."/>
            <person name="Kianian S.F."/>
            <person name="Figueroa M."/>
        </authorList>
    </citation>
    <scope>NUCLEOTIDE SEQUENCE [LARGE SCALE GENOMIC DNA]</scope>
    <source>
        <strain evidence="3">12NC29</strain>
    </source>
</reference>
<feature type="transmembrane region" description="Helical" evidence="2">
    <location>
        <begin position="88"/>
        <end position="107"/>
    </location>
</feature>
<feature type="transmembrane region" description="Helical" evidence="2">
    <location>
        <begin position="141"/>
        <end position="162"/>
    </location>
</feature>
<proteinExistence type="predicted"/>
<keyword evidence="2" id="KW-0812">Transmembrane</keyword>
<feature type="region of interest" description="Disordered" evidence="1">
    <location>
        <begin position="185"/>
        <end position="206"/>
    </location>
</feature>
<feature type="transmembrane region" description="Helical" evidence="2">
    <location>
        <begin position="27"/>
        <end position="49"/>
    </location>
</feature>
<sequence>MSVNSHQAPPTPKQFVMVQSLTGVKHALYLIVTLFSFILFIVSCVVVPYERDTYGGYNPPAAELAFTGAVGAFFTPVFVWAQRVRPDFIFNSFAAELAYCTFMWFFLLGGVGGLSSQTYDLLACQNLFICRGFSTMMAFAWLNWIIFTLITGFMLVVMGKLWSRKMPIKWTAPLKHLFLASRGEEEQFSDPSAPEKSTSARPSAEA</sequence>
<comment type="caution">
    <text evidence="3">The sequence shown here is derived from an EMBL/GenBank/DDBJ whole genome shotgun (WGS) entry which is preliminary data.</text>
</comment>
<organism evidence="3 4">
    <name type="scientific">Puccinia coronata f. sp. avenae</name>
    <dbReference type="NCBI Taxonomy" id="200324"/>
    <lineage>
        <taxon>Eukaryota</taxon>
        <taxon>Fungi</taxon>
        <taxon>Dikarya</taxon>
        <taxon>Basidiomycota</taxon>
        <taxon>Pucciniomycotina</taxon>
        <taxon>Pucciniomycetes</taxon>
        <taxon>Pucciniales</taxon>
        <taxon>Pucciniaceae</taxon>
        <taxon>Puccinia</taxon>
    </lineage>
</organism>
<dbReference type="AlphaFoldDB" id="A0A2N5RY58"/>
<feature type="compositionally biased region" description="Polar residues" evidence="1">
    <location>
        <begin position="195"/>
        <end position="206"/>
    </location>
</feature>
<protein>
    <recommendedName>
        <fullName evidence="5">MARVEL domain-containing protein</fullName>
    </recommendedName>
</protein>